<evidence type="ECO:0000256" key="1">
    <source>
        <dbReference type="SAM" id="MobiDB-lite"/>
    </source>
</evidence>
<feature type="compositionally biased region" description="Basic and acidic residues" evidence="1">
    <location>
        <begin position="35"/>
        <end position="52"/>
    </location>
</feature>
<feature type="compositionally biased region" description="Basic residues" evidence="1">
    <location>
        <begin position="24"/>
        <end position="34"/>
    </location>
</feature>
<organism evidence="3 4">
    <name type="scientific">Kwoniella newhampshirensis</name>
    <dbReference type="NCBI Taxonomy" id="1651941"/>
    <lineage>
        <taxon>Eukaryota</taxon>
        <taxon>Fungi</taxon>
        <taxon>Dikarya</taxon>
        <taxon>Basidiomycota</taxon>
        <taxon>Agaricomycotina</taxon>
        <taxon>Tremellomycetes</taxon>
        <taxon>Tremellales</taxon>
        <taxon>Cryptococcaceae</taxon>
        <taxon>Kwoniella</taxon>
    </lineage>
</organism>
<feature type="compositionally biased region" description="Low complexity" evidence="1">
    <location>
        <begin position="1"/>
        <end position="13"/>
    </location>
</feature>
<dbReference type="Pfam" id="PF07814">
    <property type="entry name" value="WAPL"/>
    <property type="match status" value="1"/>
</dbReference>
<dbReference type="Gene3D" id="1.25.10.10">
    <property type="entry name" value="Leucine-rich Repeat Variant"/>
    <property type="match status" value="2"/>
</dbReference>
<evidence type="ECO:0000313" key="3">
    <source>
        <dbReference type="EMBL" id="KAK8864521.1"/>
    </source>
</evidence>
<dbReference type="InterPro" id="IPR022771">
    <property type="entry name" value="WAPL_C"/>
</dbReference>
<keyword evidence="4" id="KW-1185">Reference proteome</keyword>
<feature type="compositionally biased region" description="Polar residues" evidence="1">
    <location>
        <begin position="213"/>
        <end position="222"/>
    </location>
</feature>
<dbReference type="GeneID" id="92179030"/>
<feature type="compositionally biased region" description="Polar residues" evidence="1">
    <location>
        <begin position="309"/>
        <end position="341"/>
    </location>
</feature>
<sequence length="968" mass="105077">MISSSPIESPPNSVHRSSSIPARSAKRTYSRRVSAHQEKRKAEIEAAKRDSDDSTGDEVEALTAPISDGSTNARVLALSARDGSPTSRRRKQTRRGHSEEKPKDDEIMLEQTSPSQSQLRRAGARRTRSSSSLMSSPPPSRSPSPSPPPTKKAKVNLSNTPPLHQLVRPRLQSRVVPKRQNTAPNVTIDPPASSPARAIDSSAPSTPPRHTRTLSGPSTPRSSPKDLSALFAAVSPRKDSPNSPASQREDYFGTIAQRSSLGRPGGRRMLTKTQSMGAAPVTPSKTEKQSEGLGDGDGSPFGWNVSPADPSTPSRSIRMTQSMPESPTKSSPRAGESTSTALLIPAPAASGQTSSGGRAKRTYGRTRTILAEAPQGGTDPVRRDIDENDHASNSPPQASYAELREKFEVDNTIEPSGSGSGNLMSEFLLAKAPQTVSDMRSRGEHRRFTDELGYLVDGIADPTTGVSFKRSSILDILNNMQDGSWLIKMKICGQVERVWDRLHAARGEEGDEPGKDSLARFVSDEMSKWSARQVYQGKGDRCCAKATENRSDNSATPVIIRSACTGLPMLRELTTSWASKSTTRRQAATIVAAACQGELWSIVEPYIVEGNILLKMTRTLASEVKLFSDRFDLYEKGLDLLHSEEQPDFGYIAQILLVISKIINNSLDQREVLLQQYREVIESLVDVAIGASEQIFTSDSQDSNGAIRCSAHAIQLLANLSNVSSDSAKVVGQANGAPTCFARLMLQRSKIVSTDLQDAQDEPEESMQTEIDPDERDGPLHDIDMNKQMMSENEFLCVILALLTTSALSGKESSQSISATRIGANCVGKRACLRRCQCRDAVTLREHLANLYAKYVVDDEDPMSSVLTGYLALLLSKLLAATPTLNEDVLRPLPGFTQKDKLDGLLSSLRELNNLQSIMQKSIKNLLPKGVSTDDVGTMEVAMVEEEADAVDEAIREMEVLLGSNLSS</sequence>
<feature type="compositionally biased region" description="Acidic residues" evidence="1">
    <location>
        <begin position="758"/>
        <end position="775"/>
    </location>
</feature>
<dbReference type="EMBL" id="JBCAWK010000003">
    <property type="protein sequence ID" value="KAK8864521.1"/>
    <property type="molecule type" value="Genomic_DNA"/>
</dbReference>
<dbReference type="InterPro" id="IPR011989">
    <property type="entry name" value="ARM-like"/>
</dbReference>
<accession>A0AAW0Z366</accession>
<protein>
    <recommendedName>
        <fullName evidence="2">Wings apart-like protein C-terminal domain-containing protein</fullName>
    </recommendedName>
</protein>
<dbReference type="KEGG" id="kne:92179030"/>
<proteinExistence type="predicted"/>
<gene>
    <name evidence="3" type="ORF">IAR55_001771</name>
</gene>
<feature type="region of interest" description="Disordered" evidence="1">
    <location>
        <begin position="1"/>
        <end position="399"/>
    </location>
</feature>
<evidence type="ECO:0000259" key="2">
    <source>
        <dbReference type="Pfam" id="PF07814"/>
    </source>
</evidence>
<dbReference type="Proteomes" id="UP001388673">
    <property type="component" value="Unassembled WGS sequence"/>
</dbReference>
<feature type="compositionally biased region" description="Basic and acidic residues" evidence="1">
    <location>
        <begin position="380"/>
        <end position="390"/>
    </location>
</feature>
<feature type="domain" description="Wings apart-like protein C-terminal" evidence="2">
    <location>
        <begin position="435"/>
        <end position="505"/>
    </location>
</feature>
<name>A0AAW0Z366_9TREE</name>
<comment type="caution">
    <text evidence="3">The sequence shown here is derived from an EMBL/GenBank/DDBJ whole genome shotgun (WGS) entry which is preliminary data.</text>
</comment>
<dbReference type="AlphaFoldDB" id="A0AAW0Z366"/>
<evidence type="ECO:0000313" key="4">
    <source>
        <dbReference type="Proteomes" id="UP001388673"/>
    </source>
</evidence>
<feature type="compositionally biased region" description="Basic and acidic residues" evidence="1">
    <location>
        <begin position="96"/>
        <end position="106"/>
    </location>
</feature>
<reference evidence="3 4" key="1">
    <citation type="journal article" date="2024" name="bioRxiv">
        <title>Comparative genomics of Cryptococcus and Kwoniella reveals pathogenesis evolution and contrasting karyotype dynamics via intercentromeric recombination or chromosome fusion.</title>
        <authorList>
            <person name="Coelho M.A."/>
            <person name="David-Palma M."/>
            <person name="Shea T."/>
            <person name="Bowers K."/>
            <person name="McGinley-Smith S."/>
            <person name="Mohammad A.W."/>
            <person name="Gnirke A."/>
            <person name="Yurkov A.M."/>
            <person name="Nowrousian M."/>
            <person name="Sun S."/>
            <person name="Cuomo C.A."/>
            <person name="Heitman J."/>
        </authorList>
    </citation>
    <scope>NUCLEOTIDE SEQUENCE [LARGE SCALE GENOMIC DNA]</scope>
    <source>
        <strain evidence="3 4">CBS 13917</strain>
    </source>
</reference>
<dbReference type="RefSeq" id="XP_066804817.1">
    <property type="nucleotide sequence ID" value="XM_066944894.1"/>
</dbReference>
<feature type="region of interest" description="Disordered" evidence="1">
    <location>
        <begin position="755"/>
        <end position="778"/>
    </location>
</feature>
<feature type="compositionally biased region" description="Pro residues" evidence="1">
    <location>
        <begin position="136"/>
        <end position="150"/>
    </location>
</feature>